<accession>A0A2U3LLE2</accession>
<organism evidence="1 2">
    <name type="scientific">Candidatus Desulfosporosinus infrequens</name>
    <dbReference type="NCBI Taxonomy" id="2043169"/>
    <lineage>
        <taxon>Bacteria</taxon>
        <taxon>Bacillati</taxon>
        <taxon>Bacillota</taxon>
        <taxon>Clostridia</taxon>
        <taxon>Eubacteriales</taxon>
        <taxon>Desulfitobacteriaceae</taxon>
        <taxon>Desulfosporosinus</taxon>
    </lineage>
</organism>
<name>A0A2U3LLE2_9FIRM</name>
<dbReference type="AlphaFoldDB" id="A0A2U3LLE2"/>
<reference evidence="2" key="1">
    <citation type="submission" date="2018-02" db="EMBL/GenBank/DDBJ databases">
        <authorList>
            <person name="Hausmann B."/>
        </authorList>
    </citation>
    <scope>NUCLEOTIDE SEQUENCE [LARGE SCALE GENOMIC DNA]</scope>
    <source>
        <strain evidence="2">Peat soil MAG SbF1</strain>
    </source>
</reference>
<gene>
    <name evidence="1" type="ORF">SBF1_610018</name>
</gene>
<protein>
    <submittedName>
        <fullName evidence="1">Uncharacterized protein</fullName>
    </submittedName>
</protein>
<dbReference type="EMBL" id="OMOF01000568">
    <property type="protein sequence ID" value="SPF52733.1"/>
    <property type="molecule type" value="Genomic_DNA"/>
</dbReference>
<sequence>MYNPVSLELHRRYENNLIGMFINEKSIFLNLNRGDLPIHGNLFMAVSDVQNSTDPRYYTKSVTTKDRGW</sequence>
<evidence type="ECO:0000313" key="1">
    <source>
        <dbReference type="EMBL" id="SPF52733.1"/>
    </source>
</evidence>
<dbReference type="Proteomes" id="UP000238916">
    <property type="component" value="Unassembled WGS sequence"/>
</dbReference>
<proteinExistence type="predicted"/>
<evidence type="ECO:0000313" key="2">
    <source>
        <dbReference type="Proteomes" id="UP000238916"/>
    </source>
</evidence>